<dbReference type="Pfam" id="PF09482">
    <property type="entry name" value="OrgA_MxiK"/>
    <property type="match status" value="1"/>
</dbReference>
<reference evidence="2" key="1">
    <citation type="submission" date="2019-09" db="EMBL/GenBank/DDBJ databases">
        <authorList>
            <person name="Chandra G."/>
            <person name="Truman W A."/>
        </authorList>
    </citation>
    <scope>NUCLEOTIDE SEQUENCE [LARGE SCALE GENOMIC DNA]</scope>
    <source>
        <strain evidence="2">PS652</strain>
    </source>
</reference>
<dbReference type="RefSeq" id="WP_038994281.1">
    <property type="nucleotide sequence ID" value="NZ_OZ024668.1"/>
</dbReference>
<evidence type="ECO:0000313" key="3">
    <source>
        <dbReference type="Proteomes" id="UP000326595"/>
    </source>
</evidence>
<name>A0A5E6QTX4_PSEFL</name>
<dbReference type="InterPro" id="IPR013388">
    <property type="entry name" value="T3SS_OrgA/MxiK"/>
</dbReference>
<dbReference type="AlphaFoldDB" id="A0A5E6QTX4"/>
<dbReference type="EMBL" id="CABVHG010000005">
    <property type="protein sequence ID" value="VVM58790.1"/>
    <property type="molecule type" value="Genomic_DNA"/>
</dbReference>
<reference evidence="1 3" key="2">
    <citation type="submission" date="2024-03" db="EMBL/GenBank/DDBJ databases">
        <authorList>
            <person name="Alaster D. Moffat"/>
            <person name="Govind Chandra"/>
            <person name="Andrew W. Truman"/>
        </authorList>
    </citation>
    <scope>NUCLEOTIDE SEQUENCE [LARGE SCALE GENOMIC DNA]</scope>
    <source>
        <strain evidence="1">PS652</strain>
    </source>
</reference>
<gene>
    <name evidence="1" type="primary">orgA</name>
    <name evidence="1" type="ORF">PS652_01162</name>
    <name evidence="2" type="ORF">PS652_01180</name>
</gene>
<dbReference type="Proteomes" id="UP000326595">
    <property type="component" value="Chromosome"/>
</dbReference>
<organism evidence="2">
    <name type="scientific">Pseudomonas fluorescens</name>
    <dbReference type="NCBI Taxonomy" id="294"/>
    <lineage>
        <taxon>Bacteria</taxon>
        <taxon>Pseudomonadati</taxon>
        <taxon>Pseudomonadota</taxon>
        <taxon>Gammaproteobacteria</taxon>
        <taxon>Pseudomonadales</taxon>
        <taxon>Pseudomonadaceae</taxon>
        <taxon>Pseudomonas</taxon>
    </lineage>
</organism>
<evidence type="ECO:0000313" key="2">
    <source>
        <dbReference type="EMBL" id="VVM58790.1"/>
    </source>
</evidence>
<evidence type="ECO:0000313" key="1">
    <source>
        <dbReference type="EMBL" id="CAK9888337.1"/>
    </source>
</evidence>
<sequence>MSPSVEWIEQIARQPSRYLSAERLDLPATFRAPALLQVVDEMLVQGLDLPPMPSTWPEHEIARLWLEHWLLLPQVARLLGAHRLWPTLVRDGVSEQLPLATRSFACCALGVRPGFDEFSTLALQPRLEAAGLNSLLAWQAHIPAALLARLPLQFSSEVVAHQAQLPAAQADQGLLRMAVQHARFIAL</sequence>
<protein>
    <submittedName>
        <fullName evidence="1">Oxygen-regulated invasion protein OrgA</fullName>
    </submittedName>
</protein>
<accession>A0A5E6QTX4</accession>
<dbReference type="EMBL" id="OZ024668">
    <property type="protein sequence ID" value="CAK9888337.1"/>
    <property type="molecule type" value="Genomic_DNA"/>
</dbReference>
<proteinExistence type="predicted"/>